<keyword evidence="3 7" id="KW-0812">Transmembrane</keyword>
<dbReference type="GO" id="GO:0008324">
    <property type="term" value="F:monoatomic cation transmembrane transporter activity"/>
    <property type="evidence" value="ECO:0007669"/>
    <property type="project" value="InterPro"/>
</dbReference>
<reference evidence="9" key="1">
    <citation type="submission" date="2023-03" db="EMBL/GenBank/DDBJ databases">
        <title>Mating type loci evolution in Malassezia.</title>
        <authorList>
            <person name="Coelho M.A."/>
        </authorList>
    </citation>
    <scope>NUCLEOTIDE SEQUENCE</scope>
    <source>
        <strain evidence="9">CBS 9557</strain>
    </source>
</reference>
<dbReference type="Proteomes" id="UP001213623">
    <property type="component" value="Chromosome 1"/>
</dbReference>
<gene>
    <name evidence="9" type="ORF">MNAN1_000375</name>
</gene>
<evidence type="ECO:0000256" key="6">
    <source>
        <dbReference type="SAM" id="MobiDB-lite"/>
    </source>
</evidence>
<dbReference type="InterPro" id="IPR011990">
    <property type="entry name" value="TPR-like_helical_dom_sf"/>
</dbReference>
<organism evidence="9 10">
    <name type="scientific">Malassezia nana</name>
    <dbReference type="NCBI Taxonomy" id="180528"/>
    <lineage>
        <taxon>Eukaryota</taxon>
        <taxon>Fungi</taxon>
        <taxon>Dikarya</taxon>
        <taxon>Basidiomycota</taxon>
        <taxon>Ustilaginomycotina</taxon>
        <taxon>Malasseziomycetes</taxon>
        <taxon>Malasseziales</taxon>
        <taxon>Malasseziaceae</taxon>
        <taxon>Malassezia</taxon>
    </lineage>
</organism>
<dbReference type="InterPro" id="IPR027469">
    <property type="entry name" value="Cation_efflux_TMD_sf"/>
</dbReference>
<dbReference type="SUPFAM" id="SSF160240">
    <property type="entry name" value="Cation efflux protein cytoplasmic domain-like"/>
    <property type="match status" value="1"/>
</dbReference>
<dbReference type="InterPro" id="IPR002524">
    <property type="entry name" value="Cation_efflux"/>
</dbReference>
<evidence type="ECO:0000256" key="7">
    <source>
        <dbReference type="SAM" id="Phobius"/>
    </source>
</evidence>
<dbReference type="EMBL" id="CP119892">
    <property type="protein sequence ID" value="WFD25413.1"/>
    <property type="molecule type" value="Genomic_DNA"/>
</dbReference>
<feature type="transmembrane region" description="Helical" evidence="7">
    <location>
        <begin position="349"/>
        <end position="371"/>
    </location>
</feature>
<dbReference type="NCBIfam" id="TIGR01297">
    <property type="entry name" value="CDF"/>
    <property type="match status" value="1"/>
</dbReference>
<evidence type="ECO:0000256" key="1">
    <source>
        <dbReference type="ARBA" id="ARBA00004141"/>
    </source>
</evidence>
<feature type="transmembrane region" description="Helical" evidence="7">
    <location>
        <begin position="502"/>
        <end position="520"/>
    </location>
</feature>
<feature type="domain" description="Cation efflux protein transmembrane" evidence="8">
    <location>
        <begin position="355"/>
        <end position="550"/>
    </location>
</feature>
<dbReference type="Pfam" id="PF01545">
    <property type="entry name" value="Cation_efflux"/>
    <property type="match status" value="1"/>
</dbReference>
<keyword evidence="2" id="KW-0813">Transport</keyword>
<feature type="transmembrane region" description="Helical" evidence="7">
    <location>
        <begin position="460"/>
        <end position="481"/>
    </location>
</feature>
<dbReference type="InterPro" id="IPR058533">
    <property type="entry name" value="Cation_efflux_TM"/>
</dbReference>
<feature type="region of interest" description="Disordered" evidence="6">
    <location>
        <begin position="1"/>
        <end position="50"/>
    </location>
</feature>
<protein>
    <recommendedName>
        <fullName evidence="8">Cation efflux protein transmembrane domain-containing protein</fullName>
    </recommendedName>
</protein>
<accession>A0AAF0EJB5</accession>
<name>A0AAF0EJB5_9BASI</name>
<dbReference type="GO" id="GO:0016020">
    <property type="term" value="C:membrane"/>
    <property type="evidence" value="ECO:0007669"/>
    <property type="project" value="UniProtKB-SubCell"/>
</dbReference>
<dbReference type="Gene3D" id="1.20.1510.10">
    <property type="entry name" value="Cation efflux protein transmembrane domain"/>
    <property type="match status" value="1"/>
</dbReference>
<dbReference type="InterPro" id="IPR036837">
    <property type="entry name" value="Cation_efflux_CTD_sf"/>
</dbReference>
<dbReference type="PANTHER" id="PTHR43840:SF4">
    <property type="entry name" value="CDF DIVALENT METAL CATION TRANSPORTER (EUROFUNG)"/>
    <property type="match status" value="1"/>
</dbReference>
<keyword evidence="4 7" id="KW-1133">Transmembrane helix</keyword>
<dbReference type="FunFam" id="1.20.1510.10:FF:000005">
    <property type="entry name" value="Putative Cation diffusion facilitator 1"/>
    <property type="match status" value="1"/>
</dbReference>
<proteinExistence type="predicted"/>
<evidence type="ECO:0000313" key="9">
    <source>
        <dbReference type="EMBL" id="WFD25413.1"/>
    </source>
</evidence>
<evidence type="ECO:0000256" key="3">
    <source>
        <dbReference type="ARBA" id="ARBA00022692"/>
    </source>
</evidence>
<sequence length="1024" mass="113850">MVISKAKRANVIDMSEEGQSDSPSSSSLTKRGEETALSKVRSMSNDSGHKIQRTDSFASLRALAQLIDTRSGYYEEVRMSEDDMRMLKGSGLRAFYEEQNEVLDGWREVDEVLESQFPTEVMRRFVLPHPQSYGTIHGFESHHGLNLRKDYPHRHPEDHEDGCITEDDEFQDDHPFSQHSMRRKRRISERALTHMAGALASRGSRVDLAAESLQDLSSSAILSESLRDRPSLADLLEHPEGEEDTMSDSPALPGRLSRPPKLHQSRSTLRRLLAANPAMQSPCTEEVAQADSETELVQEPSAAVTDASRALNVRPAGAVWTKADHERDQLLQNVPTHQRKQDSDAFVQLYINMNLVINLLLVVGKVVAVLSSNSVSLLASLVDSALDLVCTVVIFMTSRASAYRSWHTFYKYPVGKRRLEPLGVLIFSVLMVVSFGQVLLESLNRLYAELTNAPTVKDPSLPMIGVVFMLLTIVIKSVMWLMCHNHKNSSVRAIAQDSENDVMFNIVSLVFPAIGQYLNWRLLDPLGGGLLSLYIISEWVSTLADTTSKLTGKVASAQDVSRCLYLVSRFSLVQAMSGFEMYHVGDTMVAEVDVVLPMSIKLKEAHDIGEIITYCIESLTGIERAYIHLDYNPAGQSGHIGQLWDYFAAFRVWPKELRAPLRAGLKARNQGQWQHSANKFREALRIARNMDDAQIGGDRLLKITGIAIALASVLEEDEQWQDAALVYLDALDEVVQRDAAPSRTPAERMRGVALAQKIGELAQRDQVLVPPFHAADAEACQTNDPAEGYLAWSVEEMLRLVHAPRTEGPVLLSDLALPSWVSAQDLGASVEALGAFYASHQQADLAVPLYIQAISTLLPPRSQGQPPPTVADRCRAAILMNNMAQALTQTRTDADTLVKAMAWATKGLDLATLTSYRAGFLSKMPPEERAWLLEYSGHDPGTVGPVAAVIETATEARLEQVKQQCLGTQFVLLYNLGMFYSMQNDKDTARVLFQRAMRQAEYGQWREARTQCARALKRLERQSN</sequence>
<feature type="region of interest" description="Disordered" evidence="6">
    <location>
        <begin position="237"/>
        <end position="308"/>
    </location>
</feature>
<dbReference type="Gene3D" id="3.30.70.1350">
    <property type="entry name" value="Cation efflux protein, cytoplasmic domain"/>
    <property type="match status" value="1"/>
</dbReference>
<feature type="compositionally biased region" description="Basic and acidic residues" evidence="6">
    <location>
        <begin position="150"/>
        <end position="162"/>
    </location>
</feature>
<comment type="subcellular location">
    <subcellularLocation>
        <location evidence="1">Membrane</location>
        <topology evidence="1">Multi-pass membrane protein</topology>
    </subcellularLocation>
</comment>
<dbReference type="InterPro" id="IPR050291">
    <property type="entry name" value="CDF_Transporter"/>
</dbReference>
<dbReference type="Gene3D" id="1.25.40.10">
    <property type="entry name" value="Tetratricopeptide repeat domain"/>
    <property type="match status" value="1"/>
</dbReference>
<feature type="region of interest" description="Disordered" evidence="6">
    <location>
        <begin position="150"/>
        <end position="185"/>
    </location>
</feature>
<evidence type="ECO:0000256" key="2">
    <source>
        <dbReference type="ARBA" id="ARBA00022448"/>
    </source>
</evidence>
<dbReference type="SUPFAM" id="SSF48452">
    <property type="entry name" value="TPR-like"/>
    <property type="match status" value="1"/>
</dbReference>
<dbReference type="PANTHER" id="PTHR43840">
    <property type="entry name" value="MITOCHONDRIAL METAL TRANSPORTER 1-RELATED"/>
    <property type="match status" value="1"/>
</dbReference>
<keyword evidence="10" id="KW-1185">Reference proteome</keyword>
<dbReference type="GO" id="GO:0030003">
    <property type="term" value="P:intracellular monoatomic cation homeostasis"/>
    <property type="evidence" value="ECO:0007669"/>
    <property type="project" value="UniProtKB-ARBA"/>
</dbReference>
<evidence type="ECO:0000256" key="4">
    <source>
        <dbReference type="ARBA" id="ARBA00022989"/>
    </source>
</evidence>
<dbReference type="AlphaFoldDB" id="A0AAF0EJB5"/>
<dbReference type="SUPFAM" id="SSF161111">
    <property type="entry name" value="Cation efflux protein transmembrane domain-like"/>
    <property type="match status" value="1"/>
</dbReference>
<keyword evidence="5 7" id="KW-0472">Membrane</keyword>
<evidence type="ECO:0000313" key="10">
    <source>
        <dbReference type="Proteomes" id="UP001213623"/>
    </source>
</evidence>
<evidence type="ECO:0000256" key="5">
    <source>
        <dbReference type="ARBA" id="ARBA00023136"/>
    </source>
</evidence>
<feature type="transmembrane region" description="Helical" evidence="7">
    <location>
        <begin position="419"/>
        <end position="440"/>
    </location>
</feature>
<dbReference type="GO" id="GO:0098771">
    <property type="term" value="P:inorganic ion homeostasis"/>
    <property type="evidence" value="ECO:0007669"/>
    <property type="project" value="UniProtKB-ARBA"/>
</dbReference>
<feature type="transmembrane region" description="Helical" evidence="7">
    <location>
        <begin position="377"/>
        <end position="398"/>
    </location>
</feature>
<evidence type="ECO:0000259" key="8">
    <source>
        <dbReference type="Pfam" id="PF01545"/>
    </source>
</evidence>